<evidence type="ECO:0000256" key="6">
    <source>
        <dbReference type="ARBA" id="ARBA00023235"/>
    </source>
</evidence>
<evidence type="ECO:0000256" key="1">
    <source>
        <dbReference type="ARBA" id="ARBA00004926"/>
    </source>
</evidence>
<dbReference type="SUPFAM" id="SSF53697">
    <property type="entry name" value="SIS domain"/>
    <property type="match status" value="1"/>
</dbReference>
<dbReference type="OrthoDB" id="140919at2"/>
<dbReference type="PRINTS" id="PR00662">
    <property type="entry name" value="G6PISOMERASE"/>
</dbReference>
<dbReference type="AlphaFoldDB" id="A0A4R9GJA5"/>
<dbReference type="GO" id="GO:0006096">
    <property type="term" value="P:glycolytic process"/>
    <property type="evidence" value="ECO:0007669"/>
    <property type="project" value="UniProtKB-UniRule"/>
</dbReference>
<comment type="similarity">
    <text evidence="2 8 9">Belongs to the GPI family.</text>
</comment>
<comment type="function">
    <text evidence="8">Catalyzes the reversible isomerization of glucose-6-phosphate to fructose-6-phosphate.</text>
</comment>
<dbReference type="InterPro" id="IPR018189">
    <property type="entry name" value="Phosphoglucose_isomerase_CS"/>
</dbReference>
<dbReference type="GO" id="GO:0051156">
    <property type="term" value="P:glucose 6-phosphate metabolic process"/>
    <property type="evidence" value="ECO:0007669"/>
    <property type="project" value="TreeGrafter"/>
</dbReference>
<dbReference type="EC" id="5.3.1.9" evidence="8"/>
<keyword evidence="6 8" id="KW-0413">Isomerase</keyword>
<dbReference type="GO" id="GO:0048029">
    <property type="term" value="F:monosaccharide binding"/>
    <property type="evidence" value="ECO:0007669"/>
    <property type="project" value="TreeGrafter"/>
</dbReference>
<evidence type="ECO:0000313" key="11">
    <source>
        <dbReference type="Proteomes" id="UP000298458"/>
    </source>
</evidence>
<organism evidence="10 11">
    <name type="scientific">Leptospira fletcheri</name>
    <dbReference type="NCBI Taxonomy" id="2484981"/>
    <lineage>
        <taxon>Bacteria</taxon>
        <taxon>Pseudomonadati</taxon>
        <taxon>Spirochaetota</taxon>
        <taxon>Spirochaetia</taxon>
        <taxon>Leptospirales</taxon>
        <taxon>Leptospiraceae</taxon>
        <taxon>Leptospira</taxon>
    </lineage>
</organism>
<accession>A0A4R9GJA5</accession>
<dbReference type="GO" id="GO:0005829">
    <property type="term" value="C:cytosol"/>
    <property type="evidence" value="ECO:0007669"/>
    <property type="project" value="TreeGrafter"/>
</dbReference>
<dbReference type="InterPro" id="IPR035476">
    <property type="entry name" value="SIS_PGI_1"/>
</dbReference>
<dbReference type="FunFam" id="3.40.50.10490:FF:000016">
    <property type="entry name" value="Glucose-6-phosphate isomerase"/>
    <property type="match status" value="1"/>
</dbReference>
<dbReference type="InterPro" id="IPR046348">
    <property type="entry name" value="SIS_dom_sf"/>
</dbReference>
<reference evidence="10" key="1">
    <citation type="journal article" date="2019" name="PLoS Negl. Trop. Dis.">
        <title>Revisiting the worldwide diversity of Leptospira species in the environment.</title>
        <authorList>
            <person name="Vincent A.T."/>
            <person name="Schiettekatte O."/>
            <person name="Bourhy P."/>
            <person name="Veyrier F.J."/>
            <person name="Picardeau M."/>
        </authorList>
    </citation>
    <scope>NUCLEOTIDE SEQUENCE [LARGE SCALE GENOMIC DNA]</scope>
    <source>
        <strain evidence="10">SSW15</strain>
    </source>
</reference>
<comment type="caution">
    <text evidence="8">Lacks conserved residue(s) required for the propagation of feature annotation.</text>
</comment>
<evidence type="ECO:0000256" key="8">
    <source>
        <dbReference type="HAMAP-Rule" id="MF_00473"/>
    </source>
</evidence>
<dbReference type="UniPathway" id="UPA00109">
    <property type="reaction ID" value="UER00181"/>
</dbReference>
<name>A0A4R9GJA5_9LEPT</name>
<keyword evidence="5 8" id="KW-0324">Glycolysis</keyword>
<dbReference type="GO" id="GO:0097367">
    <property type="term" value="F:carbohydrate derivative binding"/>
    <property type="evidence" value="ECO:0007669"/>
    <property type="project" value="InterPro"/>
</dbReference>
<dbReference type="GO" id="GO:0006094">
    <property type="term" value="P:gluconeogenesis"/>
    <property type="evidence" value="ECO:0007669"/>
    <property type="project" value="UniProtKB-UniRule"/>
</dbReference>
<feature type="active site" evidence="8">
    <location>
        <position position="422"/>
    </location>
</feature>
<evidence type="ECO:0000256" key="7">
    <source>
        <dbReference type="ARBA" id="ARBA00029321"/>
    </source>
</evidence>
<dbReference type="UniPathway" id="UPA00138"/>
<dbReference type="PANTHER" id="PTHR11469">
    <property type="entry name" value="GLUCOSE-6-PHOSPHATE ISOMERASE"/>
    <property type="match status" value="1"/>
</dbReference>
<dbReference type="CDD" id="cd05016">
    <property type="entry name" value="SIS_PGI_2"/>
    <property type="match status" value="1"/>
</dbReference>
<evidence type="ECO:0000256" key="5">
    <source>
        <dbReference type="ARBA" id="ARBA00023152"/>
    </source>
</evidence>
<gene>
    <name evidence="8" type="primary">pgi</name>
    <name evidence="10" type="ORF">EHO60_07920</name>
</gene>
<evidence type="ECO:0000256" key="2">
    <source>
        <dbReference type="ARBA" id="ARBA00006604"/>
    </source>
</evidence>
<dbReference type="PROSITE" id="PS00765">
    <property type="entry name" value="P_GLUCOSE_ISOMERASE_1"/>
    <property type="match status" value="1"/>
</dbReference>
<dbReference type="Pfam" id="PF00342">
    <property type="entry name" value="PGI"/>
    <property type="match status" value="1"/>
</dbReference>
<dbReference type="EMBL" id="RQET01000004">
    <property type="protein sequence ID" value="TGK12183.1"/>
    <property type="molecule type" value="Genomic_DNA"/>
</dbReference>
<keyword evidence="11" id="KW-1185">Reference proteome</keyword>
<comment type="pathway">
    <text evidence="1 8 9">Carbohydrate degradation; glycolysis; D-glyceraldehyde 3-phosphate and glycerone phosphate from D-glucose: step 2/4.</text>
</comment>
<dbReference type="Proteomes" id="UP000298458">
    <property type="component" value="Unassembled WGS sequence"/>
</dbReference>
<dbReference type="PANTHER" id="PTHR11469:SF1">
    <property type="entry name" value="GLUCOSE-6-PHOSPHATE ISOMERASE"/>
    <property type="match status" value="1"/>
</dbReference>
<dbReference type="PROSITE" id="PS51463">
    <property type="entry name" value="P_GLUCOSE_ISOMERASE_3"/>
    <property type="match status" value="1"/>
</dbReference>
<comment type="caution">
    <text evidence="10">The sequence shown here is derived from an EMBL/GenBank/DDBJ whole genome shotgun (WGS) entry which is preliminary data.</text>
</comment>
<proteinExistence type="inferred from homology"/>
<evidence type="ECO:0000256" key="3">
    <source>
        <dbReference type="ARBA" id="ARBA00022432"/>
    </source>
</evidence>
<sequence length="446" mass="49365">MTFALEFKDRFASEFLGKDPKNELWKDAGIALENLISGKGKGSDFLGWVRYPQRLLSSEIERIVSEAERIRSQSETVVLIGIGGSYLGAKAVIDATKPHFFRPKIGSPEIIYAGHHLDGRYHSELLKYLETREFSINVISKSGTTTEPALAFRLLWNLAKRKYGDKAPQRVIATTDSKKGALRKMSDVLGFSTFSIPDDVGGRYSVSTPVGLVPIAIAGIDIRAFVAGFRGAADHLLSKTSPEENLSCRYAVLRNRFYREGRNIEVLSNFTPSLSTLTEWWKQLYGESEGKDGKGIFPAGVNLTTDLHSMGQYLQEGERNLFETVLRPEETAEDPVIPTDEDDLDGLNFLAGKPMREVNRQAILGTLAAHSEGNVPCIEICFPDTGPEYLGNLMYFFELACGISGSLSGVNPFDQPGVEAYKRNMFALLGKSGFEELREKLRAKGI</sequence>
<dbReference type="InterPro" id="IPR035482">
    <property type="entry name" value="SIS_PGI_2"/>
</dbReference>
<dbReference type="GO" id="GO:0004347">
    <property type="term" value="F:glucose-6-phosphate isomerase activity"/>
    <property type="evidence" value="ECO:0007669"/>
    <property type="project" value="UniProtKB-UniRule"/>
</dbReference>
<keyword evidence="3 8" id="KW-0312">Gluconeogenesis</keyword>
<dbReference type="CDD" id="cd05015">
    <property type="entry name" value="SIS_PGI_1"/>
    <property type="match status" value="1"/>
</dbReference>
<evidence type="ECO:0000256" key="9">
    <source>
        <dbReference type="RuleBase" id="RU000612"/>
    </source>
</evidence>
<comment type="pathway">
    <text evidence="8">Carbohydrate biosynthesis; gluconeogenesis.</text>
</comment>
<comment type="subcellular location">
    <subcellularLocation>
        <location evidence="8">Cytoplasm</location>
    </subcellularLocation>
</comment>
<feature type="active site" description="Proton donor" evidence="8">
    <location>
        <position position="287"/>
    </location>
</feature>
<dbReference type="Gene3D" id="3.40.50.10490">
    <property type="entry name" value="Glucose-6-phosphate isomerase like protein, domain 1"/>
    <property type="match status" value="2"/>
</dbReference>
<dbReference type="NCBIfam" id="NF010697">
    <property type="entry name" value="PRK14097.1"/>
    <property type="match status" value="1"/>
</dbReference>
<dbReference type="InterPro" id="IPR001672">
    <property type="entry name" value="G6P_Isomerase"/>
</dbReference>
<evidence type="ECO:0000313" key="10">
    <source>
        <dbReference type="EMBL" id="TGK12183.1"/>
    </source>
</evidence>
<protein>
    <recommendedName>
        <fullName evidence="8">Glucose-6-phosphate isomerase</fullName>
        <shortName evidence="8">GPI</shortName>
        <ecNumber evidence="8">5.3.1.9</ecNumber>
    </recommendedName>
    <alternativeName>
        <fullName evidence="8">Phosphoglucose isomerase</fullName>
        <shortName evidence="8">PGI</shortName>
    </alternativeName>
    <alternativeName>
        <fullName evidence="8">Phosphohexose isomerase</fullName>
        <shortName evidence="8">PHI</shortName>
    </alternativeName>
</protein>
<dbReference type="HAMAP" id="MF_00473">
    <property type="entry name" value="G6P_isomerase"/>
    <property type="match status" value="1"/>
</dbReference>
<dbReference type="RefSeq" id="WP_135767586.1">
    <property type="nucleotide sequence ID" value="NZ_RQET01000004.1"/>
</dbReference>
<evidence type="ECO:0000256" key="4">
    <source>
        <dbReference type="ARBA" id="ARBA00022490"/>
    </source>
</evidence>
<keyword evidence="4 8" id="KW-0963">Cytoplasm</keyword>
<comment type="catalytic activity">
    <reaction evidence="7 8 9">
        <text>alpha-D-glucose 6-phosphate = beta-D-fructose 6-phosphate</text>
        <dbReference type="Rhea" id="RHEA:11816"/>
        <dbReference type="ChEBI" id="CHEBI:57634"/>
        <dbReference type="ChEBI" id="CHEBI:58225"/>
        <dbReference type="EC" id="5.3.1.9"/>
    </reaction>
</comment>